<keyword evidence="3 5" id="KW-1133">Transmembrane helix</keyword>
<dbReference type="PANTHER" id="PTHR35371">
    <property type="entry name" value="INNER MEMBRANE PROTEIN"/>
    <property type="match status" value="1"/>
</dbReference>
<dbReference type="InterPro" id="IPR023352">
    <property type="entry name" value="MAPEG-like_dom_sf"/>
</dbReference>
<comment type="subcellular location">
    <subcellularLocation>
        <location evidence="1">Membrane</location>
    </subcellularLocation>
</comment>
<dbReference type="Proteomes" id="UP001257914">
    <property type="component" value="Unassembled WGS sequence"/>
</dbReference>
<evidence type="ECO:0000256" key="4">
    <source>
        <dbReference type="ARBA" id="ARBA00023136"/>
    </source>
</evidence>
<protein>
    <submittedName>
        <fullName evidence="6">MAPEG family protein</fullName>
    </submittedName>
</protein>
<name>A0ABU3R2X4_9GAMM</name>
<accession>A0ABU3R2X4</accession>
<dbReference type="InterPro" id="IPR001129">
    <property type="entry name" value="Membr-assoc_MAPEG"/>
</dbReference>
<dbReference type="RefSeq" id="WP_315947437.1">
    <property type="nucleotide sequence ID" value="NZ_JAWCUA010000010.1"/>
</dbReference>
<comment type="caution">
    <text evidence="6">The sequence shown here is derived from an EMBL/GenBank/DDBJ whole genome shotgun (WGS) entry which is preliminary data.</text>
</comment>
<dbReference type="Gene3D" id="1.20.120.550">
    <property type="entry name" value="Membrane associated eicosanoid/glutathione metabolism-like domain"/>
    <property type="match status" value="1"/>
</dbReference>
<keyword evidence="7" id="KW-1185">Reference proteome</keyword>
<dbReference type="Pfam" id="PF01124">
    <property type="entry name" value="MAPEG"/>
    <property type="match status" value="1"/>
</dbReference>
<evidence type="ECO:0000256" key="3">
    <source>
        <dbReference type="ARBA" id="ARBA00022989"/>
    </source>
</evidence>
<sequence length="136" mass="15407">MNELNWLIYCLIIAAVLPYVAKAPLAQAMRKQGEGKLSGYDNELPREQQKKLTGFGARCLAAHENSFEALILFSASVLLVIATNHINRFTVILSVLFIACRIAYLICYWVNWDKLRSTVWAIGIISNLTMMFHCLQ</sequence>
<evidence type="ECO:0000256" key="2">
    <source>
        <dbReference type="ARBA" id="ARBA00022692"/>
    </source>
</evidence>
<feature type="transmembrane region" description="Helical" evidence="5">
    <location>
        <begin position="89"/>
        <end position="111"/>
    </location>
</feature>
<dbReference type="PANTHER" id="PTHR35371:SF1">
    <property type="entry name" value="BLR7753 PROTEIN"/>
    <property type="match status" value="1"/>
</dbReference>
<organism evidence="6 7">
    <name type="scientific">Psychrosphaera aquimarina</name>
    <dbReference type="NCBI Taxonomy" id="2044854"/>
    <lineage>
        <taxon>Bacteria</taxon>
        <taxon>Pseudomonadati</taxon>
        <taxon>Pseudomonadota</taxon>
        <taxon>Gammaproteobacteria</taxon>
        <taxon>Alteromonadales</taxon>
        <taxon>Pseudoalteromonadaceae</taxon>
        <taxon>Psychrosphaera</taxon>
    </lineage>
</organism>
<evidence type="ECO:0000256" key="5">
    <source>
        <dbReference type="SAM" id="Phobius"/>
    </source>
</evidence>
<dbReference type="SUPFAM" id="SSF161084">
    <property type="entry name" value="MAPEG domain-like"/>
    <property type="match status" value="1"/>
</dbReference>
<evidence type="ECO:0000313" key="6">
    <source>
        <dbReference type="EMBL" id="MDU0113832.1"/>
    </source>
</evidence>
<gene>
    <name evidence="6" type="ORF">RT723_12655</name>
</gene>
<feature type="transmembrane region" description="Helical" evidence="5">
    <location>
        <begin position="6"/>
        <end position="25"/>
    </location>
</feature>
<proteinExistence type="predicted"/>
<keyword evidence="2 5" id="KW-0812">Transmembrane</keyword>
<keyword evidence="4 5" id="KW-0472">Membrane</keyword>
<evidence type="ECO:0000313" key="7">
    <source>
        <dbReference type="Proteomes" id="UP001257914"/>
    </source>
</evidence>
<reference evidence="6 7" key="1">
    <citation type="submission" date="2023-10" db="EMBL/GenBank/DDBJ databases">
        <title>Psychrosphaera aquimaarina strain SW33 isolated from seawater.</title>
        <authorList>
            <person name="Bayburt H."/>
            <person name="Kim J.M."/>
            <person name="Choi B.J."/>
            <person name="Jeon C.O."/>
        </authorList>
    </citation>
    <scope>NUCLEOTIDE SEQUENCE [LARGE SCALE GENOMIC DNA]</scope>
    <source>
        <strain evidence="6 7">KCTC 52743</strain>
    </source>
</reference>
<evidence type="ECO:0000256" key="1">
    <source>
        <dbReference type="ARBA" id="ARBA00004370"/>
    </source>
</evidence>
<dbReference type="EMBL" id="JAWCUA010000010">
    <property type="protein sequence ID" value="MDU0113832.1"/>
    <property type="molecule type" value="Genomic_DNA"/>
</dbReference>